<sequence>MTRPRLLPTALCLAGLAGLVPCSLLAPDGATASTSASTTASTAARTAEIRASAQTRAFVDDASGTPANADADDPAIWVDRRHPERSVVLGTLKEGGLAAFDLRARTLQLVAAPAAPTEDAAPGRFNNVDVVGDLAIVSDRGRDRIRVFRIDPRGSRAGDQVLTEVTAPDAAPVFSADEAAVDDQRTAYGLAAARDPRSGVRWVAVTQRHEARIALLALTGAGSDSVGTRSLDTLELPSAFDLPDGTQWSPCEDPGEDPQLEGSVIDAERRVLFTAQEDVGIWRIPLTDTGFGTPRLIEKVTSFGVPATYDETAEECVADGTDPGYGGRWLVADAEGLALAGRTLFASSQGDSRFVLFGADRTRDLRIVAGGGLDSVEHSDGSAITPADLGPRFPQGLLVVHDGERAPAATDEQGEELATTGFAFVPLQRVLRVLR</sequence>
<dbReference type="Gene3D" id="2.120.10.30">
    <property type="entry name" value="TolB, C-terminal domain"/>
    <property type="match status" value="1"/>
</dbReference>
<accession>A0ABP7Y0C3</accession>
<evidence type="ECO:0000259" key="2">
    <source>
        <dbReference type="PROSITE" id="PS51662"/>
    </source>
</evidence>
<name>A0ABP7Y0C3_9ACTN</name>
<proteinExistence type="predicted"/>
<organism evidence="3 4">
    <name type="scientific">Nocardioides fonticola</name>
    <dbReference type="NCBI Taxonomy" id="450363"/>
    <lineage>
        <taxon>Bacteria</taxon>
        <taxon>Bacillati</taxon>
        <taxon>Actinomycetota</taxon>
        <taxon>Actinomycetes</taxon>
        <taxon>Propionibacteriales</taxon>
        <taxon>Nocardioidaceae</taxon>
        <taxon>Nocardioides</taxon>
    </lineage>
</organism>
<evidence type="ECO:0000313" key="3">
    <source>
        <dbReference type="EMBL" id="GAA4128839.1"/>
    </source>
</evidence>
<comment type="caution">
    <text evidence="3">The sequence shown here is derived from an EMBL/GenBank/DDBJ whole genome shotgun (WGS) entry which is preliminary data.</text>
</comment>
<dbReference type="RefSeq" id="WP_344735369.1">
    <property type="nucleotide sequence ID" value="NZ_BAAAZH010000033.1"/>
</dbReference>
<feature type="domain" description="BPP" evidence="2">
    <location>
        <begin position="39"/>
        <end position="434"/>
    </location>
</feature>
<dbReference type="InterPro" id="IPR011042">
    <property type="entry name" value="6-blade_b-propeller_TolB-like"/>
</dbReference>
<keyword evidence="1" id="KW-0732">Signal</keyword>
<dbReference type="EMBL" id="BAAAZH010000033">
    <property type="protein sequence ID" value="GAA4128839.1"/>
    <property type="molecule type" value="Genomic_DNA"/>
</dbReference>
<keyword evidence="4" id="KW-1185">Reference proteome</keyword>
<gene>
    <name evidence="3" type="ORF">GCM10022215_40770</name>
</gene>
<dbReference type="Pfam" id="PF02333">
    <property type="entry name" value="Phytase"/>
    <property type="match status" value="2"/>
</dbReference>
<feature type="chain" id="PRO_5046771191" evidence="1">
    <location>
        <begin position="27"/>
        <end position="435"/>
    </location>
</feature>
<reference evidence="4" key="1">
    <citation type="journal article" date="2019" name="Int. J. Syst. Evol. Microbiol.">
        <title>The Global Catalogue of Microorganisms (GCM) 10K type strain sequencing project: providing services to taxonomists for standard genome sequencing and annotation.</title>
        <authorList>
            <consortium name="The Broad Institute Genomics Platform"/>
            <consortium name="The Broad Institute Genome Sequencing Center for Infectious Disease"/>
            <person name="Wu L."/>
            <person name="Ma J."/>
        </authorList>
    </citation>
    <scope>NUCLEOTIDE SEQUENCE [LARGE SCALE GENOMIC DNA]</scope>
    <source>
        <strain evidence="4">JCM 16703</strain>
    </source>
</reference>
<dbReference type="SUPFAM" id="SSF50956">
    <property type="entry name" value="Thermostable phytase (3-phytase)"/>
    <property type="match status" value="1"/>
</dbReference>
<evidence type="ECO:0000313" key="4">
    <source>
        <dbReference type="Proteomes" id="UP001501495"/>
    </source>
</evidence>
<protein>
    <submittedName>
        <fullName evidence="3">Phytase</fullName>
    </submittedName>
</protein>
<evidence type="ECO:0000256" key="1">
    <source>
        <dbReference type="SAM" id="SignalP"/>
    </source>
</evidence>
<dbReference type="InterPro" id="IPR003431">
    <property type="entry name" value="B-propeller_Phytase"/>
</dbReference>
<dbReference type="PROSITE" id="PS51662">
    <property type="entry name" value="BP_PHYTASE"/>
    <property type="match status" value="1"/>
</dbReference>
<dbReference type="Proteomes" id="UP001501495">
    <property type="component" value="Unassembled WGS sequence"/>
</dbReference>
<feature type="signal peptide" evidence="1">
    <location>
        <begin position="1"/>
        <end position="26"/>
    </location>
</feature>